<organism evidence="1 2">
    <name type="scientific">Ambispora leptoticha</name>
    <dbReference type="NCBI Taxonomy" id="144679"/>
    <lineage>
        <taxon>Eukaryota</taxon>
        <taxon>Fungi</taxon>
        <taxon>Fungi incertae sedis</taxon>
        <taxon>Mucoromycota</taxon>
        <taxon>Glomeromycotina</taxon>
        <taxon>Glomeromycetes</taxon>
        <taxon>Archaeosporales</taxon>
        <taxon>Ambisporaceae</taxon>
        <taxon>Ambispora</taxon>
    </lineage>
</organism>
<feature type="non-terminal residue" evidence="1">
    <location>
        <position position="67"/>
    </location>
</feature>
<comment type="caution">
    <text evidence="1">The sequence shown here is derived from an EMBL/GenBank/DDBJ whole genome shotgun (WGS) entry which is preliminary data.</text>
</comment>
<name>A0A9N9NPB2_9GLOM</name>
<dbReference type="Proteomes" id="UP000789508">
    <property type="component" value="Unassembled WGS sequence"/>
</dbReference>
<proteinExistence type="predicted"/>
<evidence type="ECO:0000313" key="2">
    <source>
        <dbReference type="Proteomes" id="UP000789508"/>
    </source>
</evidence>
<accession>A0A9N9NPB2</accession>
<protein>
    <submittedName>
        <fullName evidence="1">3274_t:CDS:1</fullName>
    </submittedName>
</protein>
<dbReference type="EMBL" id="CAJVPS010044213">
    <property type="protein sequence ID" value="CAG8757135.1"/>
    <property type="molecule type" value="Genomic_DNA"/>
</dbReference>
<sequence length="67" mass="7578">MNKAHQKSVYDEQLIQTLEGNHTEIQFLQKTLCTTKSCKTRQINSPFCRPFMGESNPKYCDAPLAGG</sequence>
<keyword evidence="2" id="KW-1185">Reference proteome</keyword>
<dbReference type="AlphaFoldDB" id="A0A9N9NPB2"/>
<evidence type="ECO:0000313" key="1">
    <source>
        <dbReference type="EMBL" id="CAG8757135.1"/>
    </source>
</evidence>
<gene>
    <name evidence="1" type="ORF">ALEPTO_LOCUS13525</name>
</gene>
<reference evidence="1" key="1">
    <citation type="submission" date="2021-06" db="EMBL/GenBank/DDBJ databases">
        <authorList>
            <person name="Kallberg Y."/>
            <person name="Tangrot J."/>
            <person name="Rosling A."/>
        </authorList>
    </citation>
    <scope>NUCLEOTIDE SEQUENCE</scope>
    <source>
        <strain evidence="1">FL130A</strain>
    </source>
</reference>